<organism evidence="2 3">
    <name type="scientific">Ataeniobius toweri</name>
    <dbReference type="NCBI Taxonomy" id="208326"/>
    <lineage>
        <taxon>Eukaryota</taxon>
        <taxon>Metazoa</taxon>
        <taxon>Chordata</taxon>
        <taxon>Craniata</taxon>
        <taxon>Vertebrata</taxon>
        <taxon>Euteleostomi</taxon>
        <taxon>Actinopterygii</taxon>
        <taxon>Neopterygii</taxon>
        <taxon>Teleostei</taxon>
        <taxon>Neoteleostei</taxon>
        <taxon>Acanthomorphata</taxon>
        <taxon>Ovalentaria</taxon>
        <taxon>Atherinomorphae</taxon>
        <taxon>Cyprinodontiformes</taxon>
        <taxon>Goodeidae</taxon>
        <taxon>Ataeniobius</taxon>
    </lineage>
</organism>
<dbReference type="PANTHER" id="PTHR45784:SF3">
    <property type="entry name" value="C-TYPE LECTIN DOMAIN FAMILY 4 MEMBER K-LIKE-RELATED"/>
    <property type="match status" value="1"/>
</dbReference>
<comment type="caution">
    <text evidence="2">The sequence shown here is derived from an EMBL/GenBank/DDBJ whole genome shotgun (WGS) entry which is preliminary data.</text>
</comment>
<evidence type="ECO:0000313" key="3">
    <source>
        <dbReference type="Proteomes" id="UP001345963"/>
    </source>
</evidence>
<proteinExistence type="predicted"/>
<dbReference type="InterPro" id="IPR016187">
    <property type="entry name" value="CTDL_fold"/>
</dbReference>
<dbReference type="EMBL" id="JAHUTI010024111">
    <property type="protein sequence ID" value="MED6240422.1"/>
    <property type="molecule type" value="Genomic_DNA"/>
</dbReference>
<dbReference type="Proteomes" id="UP001345963">
    <property type="component" value="Unassembled WGS sequence"/>
</dbReference>
<dbReference type="InterPro" id="IPR001304">
    <property type="entry name" value="C-type_lectin-like"/>
</dbReference>
<dbReference type="Pfam" id="PF00059">
    <property type="entry name" value="Lectin_C"/>
    <property type="match status" value="1"/>
</dbReference>
<evidence type="ECO:0000313" key="2">
    <source>
        <dbReference type="EMBL" id="MED6240422.1"/>
    </source>
</evidence>
<protein>
    <recommendedName>
        <fullName evidence="1">C-type lectin domain-containing protein</fullName>
    </recommendedName>
</protein>
<dbReference type="PROSITE" id="PS50041">
    <property type="entry name" value="C_TYPE_LECTIN_2"/>
    <property type="match status" value="1"/>
</dbReference>
<dbReference type="Gene3D" id="3.10.100.10">
    <property type="entry name" value="Mannose-Binding Protein A, subunit A"/>
    <property type="match status" value="1"/>
</dbReference>
<name>A0ABU7AQD0_9TELE</name>
<dbReference type="SUPFAM" id="SSF56436">
    <property type="entry name" value="C-type lectin-like"/>
    <property type="match status" value="1"/>
</dbReference>
<reference evidence="2 3" key="1">
    <citation type="submission" date="2021-07" db="EMBL/GenBank/DDBJ databases">
        <authorList>
            <person name="Palmer J.M."/>
        </authorList>
    </citation>
    <scope>NUCLEOTIDE SEQUENCE [LARGE SCALE GENOMIC DNA]</scope>
    <source>
        <strain evidence="2 3">AT_MEX2019</strain>
        <tissue evidence="2">Muscle</tissue>
    </source>
</reference>
<dbReference type="SMART" id="SM00034">
    <property type="entry name" value="CLECT"/>
    <property type="match status" value="1"/>
</dbReference>
<evidence type="ECO:0000259" key="1">
    <source>
        <dbReference type="PROSITE" id="PS50041"/>
    </source>
</evidence>
<sequence>WVDTYCDALYKPVCSNVTGQNVAFVFINTVMSWTDAQRYCREHLTDLAIPRNLSENEKIRAVIPGGLYSWIGLYRDTWKWSDGSMYVFNRWTSGQPDAGEQKCAGAMFGYSGYWGAWPCYTRQPFICHHDSVPFTKQVVKVKLVGNSALDLNDPAVLGNLQEELKEKVKEQGVAAEVKLSWKKQLDGKIFYKEKKDQK</sequence>
<dbReference type="PANTHER" id="PTHR45784">
    <property type="entry name" value="C-TYPE LECTIN DOMAIN FAMILY 20 MEMBER A-RELATED"/>
    <property type="match status" value="1"/>
</dbReference>
<feature type="non-terminal residue" evidence="2">
    <location>
        <position position="1"/>
    </location>
</feature>
<keyword evidence="3" id="KW-1185">Reference proteome</keyword>
<accession>A0ABU7AQD0</accession>
<gene>
    <name evidence="2" type="ORF">ATANTOWER_020848</name>
</gene>
<dbReference type="InterPro" id="IPR016186">
    <property type="entry name" value="C-type_lectin-like/link_sf"/>
</dbReference>
<feature type="domain" description="C-type lectin" evidence="1">
    <location>
        <begin position="19"/>
        <end position="128"/>
    </location>
</feature>